<dbReference type="Gene3D" id="3.20.20.140">
    <property type="entry name" value="Metal-dependent hydrolases"/>
    <property type="match status" value="1"/>
</dbReference>
<dbReference type="SUPFAM" id="SSF51556">
    <property type="entry name" value="Metallo-dependent hydrolases"/>
    <property type="match status" value="1"/>
</dbReference>
<feature type="binding site" evidence="7">
    <location>
        <position position="246"/>
    </location>
    <ligand>
        <name>substrate</name>
    </ligand>
</feature>
<evidence type="ECO:0000313" key="10">
    <source>
        <dbReference type="EMBL" id="WMS86658.1"/>
    </source>
</evidence>
<dbReference type="GO" id="GO:0006046">
    <property type="term" value="P:N-acetylglucosamine catabolic process"/>
    <property type="evidence" value="ECO:0007669"/>
    <property type="project" value="TreeGrafter"/>
</dbReference>
<keyword evidence="3 5" id="KW-0378">Hydrolase</keyword>
<dbReference type="Pfam" id="PF01979">
    <property type="entry name" value="Amidohydro_1"/>
    <property type="match status" value="1"/>
</dbReference>
<feature type="binding site" evidence="8">
    <location>
        <position position="150"/>
    </location>
    <ligand>
        <name>Zn(2+)</name>
        <dbReference type="ChEBI" id="CHEBI:29105"/>
    </ligand>
</feature>
<evidence type="ECO:0000256" key="1">
    <source>
        <dbReference type="ARBA" id="ARBA00010716"/>
    </source>
</evidence>
<evidence type="ECO:0000256" key="4">
    <source>
        <dbReference type="ARBA" id="ARBA00023277"/>
    </source>
</evidence>
<dbReference type="InterPro" id="IPR006680">
    <property type="entry name" value="Amidohydro-rel"/>
</dbReference>
<reference evidence="10 11" key="1">
    <citation type="submission" date="2023-08" db="EMBL/GenBank/DDBJ databases">
        <title>Pleionea litopenaei sp. nov., isolated from stomach of juvenile Litopenaeus vannamei.</title>
        <authorList>
            <person name="Rho A.M."/>
            <person name="Hwang C.Y."/>
        </authorList>
    </citation>
    <scope>NUCLEOTIDE SEQUENCE [LARGE SCALE GENOMIC DNA]</scope>
    <source>
        <strain evidence="10 11">HL-JVS1</strain>
    </source>
</reference>
<feature type="binding site" evidence="7">
    <location>
        <begin position="238"/>
        <end position="239"/>
    </location>
    <ligand>
        <name>substrate</name>
    </ligand>
</feature>
<dbReference type="EC" id="3.5.1.25" evidence="10"/>
<evidence type="ECO:0000256" key="8">
    <source>
        <dbReference type="PIRSR" id="PIRSR038994-3"/>
    </source>
</evidence>
<accession>A0AA51RS57</accession>
<dbReference type="GO" id="GO:0008448">
    <property type="term" value="F:N-acetylglucosamine-6-phosphate deacetylase activity"/>
    <property type="evidence" value="ECO:0007669"/>
    <property type="project" value="UniProtKB-EC"/>
</dbReference>
<evidence type="ECO:0000313" key="11">
    <source>
        <dbReference type="Proteomes" id="UP001239782"/>
    </source>
</evidence>
<dbReference type="PANTHER" id="PTHR11113">
    <property type="entry name" value="N-ACETYLGLUCOSAMINE-6-PHOSPHATE DEACETYLASE"/>
    <property type="match status" value="1"/>
</dbReference>
<comment type="cofactor">
    <cofactor evidence="8">
        <name>a divalent metal cation</name>
        <dbReference type="ChEBI" id="CHEBI:60240"/>
    </cofactor>
    <text evidence="8">Binds 1 divalent metal cation per subunit.</text>
</comment>
<dbReference type="AlphaFoldDB" id="A0AA51RS57"/>
<evidence type="ECO:0000256" key="7">
    <source>
        <dbReference type="PIRSR" id="PIRSR038994-2"/>
    </source>
</evidence>
<name>A0AA51RS57_9GAMM</name>
<feature type="binding site" evidence="7">
    <location>
        <position position="161"/>
    </location>
    <ligand>
        <name>substrate</name>
    </ligand>
</feature>
<dbReference type="SUPFAM" id="SSF51338">
    <property type="entry name" value="Composite domain of metallo-dependent hydrolases"/>
    <property type="match status" value="1"/>
</dbReference>
<feature type="active site" description="Proton donor/acceptor" evidence="6">
    <location>
        <position position="293"/>
    </location>
</feature>
<dbReference type="InterPro" id="IPR003764">
    <property type="entry name" value="GlcNAc_6-P_deAcase"/>
</dbReference>
<dbReference type="PIRSF" id="PIRSF038994">
    <property type="entry name" value="NagA"/>
    <property type="match status" value="1"/>
</dbReference>
<dbReference type="Proteomes" id="UP001239782">
    <property type="component" value="Chromosome"/>
</dbReference>
<dbReference type="GO" id="GO:0046872">
    <property type="term" value="F:metal ion binding"/>
    <property type="evidence" value="ECO:0007669"/>
    <property type="project" value="UniProtKB-KW"/>
</dbReference>
<evidence type="ECO:0000256" key="5">
    <source>
        <dbReference type="PIRNR" id="PIRNR038994"/>
    </source>
</evidence>
<keyword evidence="4 5" id="KW-0119">Carbohydrate metabolism</keyword>
<keyword evidence="2 8" id="KW-0479">Metal-binding</keyword>
<dbReference type="InterPro" id="IPR032466">
    <property type="entry name" value="Metal_Hydrolase"/>
</dbReference>
<organism evidence="10 11">
    <name type="scientific">Pleionea litopenaei</name>
    <dbReference type="NCBI Taxonomy" id="3070815"/>
    <lineage>
        <taxon>Bacteria</taxon>
        <taxon>Pseudomonadati</taxon>
        <taxon>Pseudomonadota</taxon>
        <taxon>Gammaproteobacteria</taxon>
        <taxon>Oceanospirillales</taxon>
        <taxon>Pleioneaceae</taxon>
        <taxon>Pleionea</taxon>
    </lineage>
</organism>
<protein>
    <submittedName>
        <fullName evidence="10">N-acetylglucosamine-6-phosphate deacetylase</fullName>
        <ecNumber evidence="10">3.5.1.25</ecNumber>
    </submittedName>
</protein>
<keyword evidence="11" id="KW-1185">Reference proteome</keyword>
<dbReference type="NCBIfam" id="TIGR00221">
    <property type="entry name" value="nagA"/>
    <property type="match status" value="1"/>
</dbReference>
<evidence type="ECO:0000256" key="2">
    <source>
        <dbReference type="ARBA" id="ARBA00022723"/>
    </source>
</evidence>
<gene>
    <name evidence="10" type="primary">nagA</name>
    <name evidence="10" type="ORF">Q9312_15660</name>
</gene>
<proteinExistence type="inferred from homology"/>
<evidence type="ECO:0000256" key="3">
    <source>
        <dbReference type="ARBA" id="ARBA00022801"/>
    </source>
</evidence>
<feature type="binding site" evidence="8">
    <location>
        <position position="214"/>
    </location>
    <ligand>
        <name>Zn(2+)</name>
        <dbReference type="ChEBI" id="CHEBI:29105"/>
    </ligand>
</feature>
<dbReference type="EMBL" id="CP133548">
    <property type="protein sequence ID" value="WMS86658.1"/>
    <property type="molecule type" value="Genomic_DNA"/>
</dbReference>
<dbReference type="KEGG" id="plei:Q9312_15660"/>
<feature type="binding site" evidence="8">
    <location>
        <position position="235"/>
    </location>
    <ligand>
        <name>Zn(2+)</name>
        <dbReference type="ChEBI" id="CHEBI:29105"/>
    </ligand>
</feature>
<feature type="domain" description="Amidohydrolase-related" evidence="9">
    <location>
        <begin position="72"/>
        <end position="394"/>
    </location>
</feature>
<dbReference type="Gene3D" id="2.30.40.10">
    <property type="entry name" value="Urease, subunit C, domain 1"/>
    <property type="match status" value="1"/>
</dbReference>
<feature type="binding site" evidence="7">
    <location>
        <begin position="326"/>
        <end position="328"/>
    </location>
    <ligand>
        <name>substrate</name>
    </ligand>
</feature>
<evidence type="ECO:0000256" key="6">
    <source>
        <dbReference type="PIRSR" id="PIRSR038994-1"/>
    </source>
</evidence>
<dbReference type="PANTHER" id="PTHR11113:SF14">
    <property type="entry name" value="N-ACETYLGLUCOSAMINE-6-PHOSPHATE DEACETYLASE"/>
    <property type="match status" value="1"/>
</dbReference>
<feature type="binding site" evidence="7">
    <location>
        <position position="270"/>
    </location>
    <ligand>
        <name>substrate</name>
    </ligand>
</feature>
<dbReference type="RefSeq" id="WP_309201803.1">
    <property type="nucleotide sequence ID" value="NZ_CP133548.1"/>
</dbReference>
<dbReference type="InterPro" id="IPR011059">
    <property type="entry name" value="Metal-dep_hydrolase_composite"/>
</dbReference>
<evidence type="ECO:0000259" key="9">
    <source>
        <dbReference type="Pfam" id="PF01979"/>
    </source>
</evidence>
<comment type="similarity">
    <text evidence="1 5">Belongs to the metallo-dependent hydrolases superfamily. NagA family.</text>
</comment>
<sequence length="403" mass="44268">MFQSLRRNLGFQNESQKQSMEQKYFIKHLFTGERWLENAVLVTTNGKVSVLTDDPIEVAAAKNKPMIEYLETVIPGFIDIQVNGGGGELFNQNPSVNALESIAATHQRFGTTSWLPTVITDQFETMERAANAVAEARKNPRLGILGVHFEGPGIATSKKGAHSQGLIRALERAELELFTRDDLGVVVVTLAPETVPADQIEWLTQRGVIVCLGHSNANADEVIKAIHSGAKGFTHLFNAMSPLTSREPGMVGVALHSEKTFCGIIVDGFHVHPLAISLAYRLKTANRLILVTDAMAPTGTDLKRVEFFDREIVRDGDRLTSTTGELAGSVLTMNQAFINAMEWLDIPIEMVSTMSAKTPATFLGIEQEYGHLEVGCHANFIALDSNFRVLSTWVMANNVYTKQ</sequence>
<dbReference type="CDD" id="cd00854">
    <property type="entry name" value="NagA"/>
    <property type="match status" value="1"/>
</dbReference>